<dbReference type="PANTHER" id="PTHR47637">
    <property type="entry name" value="CHAPERONE SURA"/>
    <property type="match status" value="1"/>
</dbReference>
<feature type="domain" description="PpiC" evidence="9">
    <location>
        <begin position="290"/>
        <end position="390"/>
    </location>
</feature>
<dbReference type="EMBL" id="CP064030">
    <property type="protein sequence ID" value="QRN55729.1"/>
    <property type="molecule type" value="Genomic_DNA"/>
</dbReference>
<evidence type="ECO:0000256" key="3">
    <source>
        <dbReference type="ARBA" id="ARBA00022764"/>
    </source>
</evidence>
<evidence type="ECO:0000256" key="8">
    <source>
        <dbReference type="SAM" id="MobiDB-lite"/>
    </source>
</evidence>
<comment type="subcellular location">
    <subcellularLocation>
        <location evidence="7">Periplasm</location>
    </subcellularLocation>
    <text evidence="7">Is capable of associating with the outer membrane.</text>
</comment>
<evidence type="ECO:0000256" key="1">
    <source>
        <dbReference type="ARBA" id="ARBA00022729"/>
    </source>
</evidence>
<organism evidence="10 11">
    <name type="scientific">Dyella caseinilytica</name>
    <dbReference type="NCBI Taxonomy" id="1849581"/>
    <lineage>
        <taxon>Bacteria</taxon>
        <taxon>Pseudomonadati</taxon>
        <taxon>Pseudomonadota</taxon>
        <taxon>Gammaproteobacteria</taxon>
        <taxon>Lysobacterales</taxon>
        <taxon>Rhodanobacteraceae</taxon>
        <taxon>Dyella</taxon>
    </lineage>
</organism>
<keyword evidence="2 7" id="KW-0677">Repeat</keyword>
<dbReference type="InterPro" id="IPR000297">
    <property type="entry name" value="PPIase_PpiC"/>
</dbReference>
<dbReference type="Gene3D" id="1.10.4030.10">
    <property type="entry name" value="Porin chaperone SurA, peptide-binding domain"/>
    <property type="match status" value="1"/>
</dbReference>
<reference evidence="10 11" key="1">
    <citation type="submission" date="2020-10" db="EMBL/GenBank/DDBJ databases">
        <title>Phylogeny of dyella-like bacteria.</title>
        <authorList>
            <person name="Fu J."/>
        </authorList>
    </citation>
    <scope>NUCLEOTIDE SEQUENCE [LARGE SCALE GENOMIC DNA]</scope>
    <source>
        <strain evidence="10 11">DHOB09</strain>
    </source>
</reference>
<dbReference type="Pfam" id="PF00639">
    <property type="entry name" value="Rotamase"/>
    <property type="match status" value="2"/>
</dbReference>
<evidence type="ECO:0000256" key="4">
    <source>
        <dbReference type="ARBA" id="ARBA00023110"/>
    </source>
</evidence>
<dbReference type="InterPro" id="IPR027304">
    <property type="entry name" value="Trigger_fact/SurA_dom_sf"/>
</dbReference>
<proteinExistence type="inferred from homology"/>
<dbReference type="InterPro" id="IPR046357">
    <property type="entry name" value="PPIase_dom_sf"/>
</dbReference>
<evidence type="ECO:0000256" key="2">
    <source>
        <dbReference type="ARBA" id="ARBA00022737"/>
    </source>
</evidence>
<dbReference type="Pfam" id="PF09312">
    <property type="entry name" value="SurA_N"/>
    <property type="match status" value="1"/>
</dbReference>
<dbReference type="Gene3D" id="3.10.50.40">
    <property type="match status" value="2"/>
</dbReference>
<dbReference type="RefSeq" id="WP_188799463.1">
    <property type="nucleotide sequence ID" value="NZ_BMIZ01000001.1"/>
</dbReference>
<gene>
    <name evidence="7" type="primary">surA</name>
    <name evidence="10" type="ORF">ISN74_02470</name>
</gene>
<keyword evidence="11" id="KW-1185">Reference proteome</keyword>
<dbReference type="Proteomes" id="UP000663181">
    <property type="component" value="Chromosome"/>
</dbReference>
<dbReference type="GO" id="GO:0016853">
    <property type="term" value="F:isomerase activity"/>
    <property type="evidence" value="ECO:0007669"/>
    <property type="project" value="UniProtKB-KW"/>
</dbReference>
<keyword evidence="4 7" id="KW-0697">Rotamase</keyword>
<evidence type="ECO:0000313" key="11">
    <source>
        <dbReference type="Proteomes" id="UP000663181"/>
    </source>
</evidence>
<keyword evidence="3 7" id="KW-0574">Periplasm</keyword>
<dbReference type="SUPFAM" id="SSF54534">
    <property type="entry name" value="FKBP-like"/>
    <property type="match status" value="2"/>
</dbReference>
<evidence type="ECO:0000256" key="6">
    <source>
        <dbReference type="ARBA" id="ARBA00023235"/>
    </source>
</evidence>
<dbReference type="PROSITE" id="PS01096">
    <property type="entry name" value="PPIC_PPIASE_1"/>
    <property type="match status" value="1"/>
</dbReference>
<protein>
    <recommendedName>
        <fullName evidence="7">Chaperone SurA</fullName>
    </recommendedName>
    <alternativeName>
        <fullName evidence="7">Peptidyl-prolyl cis-trans isomerase SurA</fullName>
        <shortName evidence="7">PPIase SurA</shortName>
        <ecNumber evidence="7">5.2.1.8</ecNumber>
    </alternativeName>
    <alternativeName>
        <fullName evidence="7">Rotamase SurA</fullName>
    </alternativeName>
</protein>
<keyword evidence="1 7" id="KW-0732">Signal</keyword>
<comment type="catalytic activity">
    <reaction evidence="7">
        <text>[protein]-peptidylproline (omega=180) = [protein]-peptidylproline (omega=0)</text>
        <dbReference type="Rhea" id="RHEA:16237"/>
        <dbReference type="Rhea" id="RHEA-COMP:10747"/>
        <dbReference type="Rhea" id="RHEA-COMP:10748"/>
        <dbReference type="ChEBI" id="CHEBI:83833"/>
        <dbReference type="ChEBI" id="CHEBI:83834"/>
        <dbReference type="EC" id="5.2.1.8"/>
    </reaction>
</comment>
<evidence type="ECO:0000313" key="10">
    <source>
        <dbReference type="EMBL" id="QRN55729.1"/>
    </source>
</evidence>
<dbReference type="InterPro" id="IPR023058">
    <property type="entry name" value="PPIase_PpiC_CS"/>
</dbReference>
<dbReference type="SUPFAM" id="SSF109998">
    <property type="entry name" value="Triger factor/SurA peptide-binding domain-like"/>
    <property type="match status" value="1"/>
</dbReference>
<evidence type="ECO:0000259" key="9">
    <source>
        <dbReference type="PROSITE" id="PS50198"/>
    </source>
</evidence>
<feature type="signal peptide" evidence="7">
    <location>
        <begin position="1"/>
        <end position="22"/>
    </location>
</feature>
<dbReference type="PANTHER" id="PTHR47637:SF1">
    <property type="entry name" value="CHAPERONE SURA"/>
    <property type="match status" value="1"/>
</dbReference>
<dbReference type="HAMAP" id="MF_01183">
    <property type="entry name" value="Chaperone_SurA"/>
    <property type="match status" value="1"/>
</dbReference>
<feature type="domain" description="PpiC" evidence="9">
    <location>
        <begin position="180"/>
        <end position="281"/>
    </location>
</feature>
<dbReference type="PROSITE" id="PS50198">
    <property type="entry name" value="PPIC_PPIASE_2"/>
    <property type="match status" value="2"/>
</dbReference>
<comment type="function">
    <text evidence="7">Chaperone involved in the correct folding and assembly of outer membrane proteins. Recognizes specific patterns of aromatic residues and the orientation of their side chains, which are found more frequently in integral outer membrane proteins. May act in both early periplasmic and late outer membrane-associated steps of protein maturation.</text>
</comment>
<accession>A0ABX7GZ32</accession>
<feature type="chain" id="PRO_5044914486" description="Chaperone SurA" evidence="7">
    <location>
        <begin position="23"/>
        <end position="457"/>
    </location>
</feature>
<comment type="domain">
    <text evidence="7">The PPIase activity resides only in the second parvulin domain. The N-terminal region and the C-terminal tail are necessary and sufficient for the chaperone activity of SurA. The PPIase activity is dispensable for SurA to function as a chaperone. The N-terminal region and the C-terminal tail are also required for porin recognition.</text>
</comment>
<keyword evidence="5 7" id="KW-0143">Chaperone</keyword>
<dbReference type="InterPro" id="IPR050280">
    <property type="entry name" value="OMP_Chaperone_SurA"/>
</dbReference>
<evidence type="ECO:0000256" key="5">
    <source>
        <dbReference type="ARBA" id="ARBA00023186"/>
    </source>
</evidence>
<feature type="region of interest" description="Disordered" evidence="8">
    <location>
        <begin position="436"/>
        <end position="457"/>
    </location>
</feature>
<sequence length="457" mass="49784" precursor="true">MKQIFALFLLTIVSAIPSLAQAQLLSPQDAGSGLQPIDRIVAVVEDDVILQSELNDAVAAIQQQYASQPGQLPPIDVLRRQVLDRLVLMKLQLQRADDQGIRVSDAEVDQAVQNVAAQNKMSPDQLRAAVEQSGLSYASFRQQLHDQLVVQKLHQNVVRDSVSVTNSEIDNLLNSPSYKAGEVHLAHIQISIPSGATAADIQAAQNKAEQALAAIKGGMNFKAATIRFSDAPDALDGGDLGWRRIDEVPPAFVDTIDSLKPGEVSGILHGPTGFHIIQLIGTRAPSKQMVPEFHARQILIRPSELLSPTQAQQKAQDLYNRIVNKHEDFAKLAKDNSNDDTTANAGGDMGWFQQGDWGSLIGQKVADLKDNEISQPFQSEAGWHILQRLGTRNTDMTTEVARDQARQAIGNRKADQAYDDFLRQLRSDAYVKILAPELQEPTDTDNGGAGIKASPSP</sequence>
<dbReference type="InterPro" id="IPR023034">
    <property type="entry name" value="PPIase_SurA"/>
</dbReference>
<keyword evidence="6 7" id="KW-0413">Isomerase</keyword>
<evidence type="ECO:0000256" key="7">
    <source>
        <dbReference type="HAMAP-Rule" id="MF_01183"/>
    </source>
</evidence>
<dbReference type="InterPro" id="IPR015391">
    <property type="entry name" value="SurA_N"/>
</dbReference>
<dbReference type="EC" id="5.2.1.8" evidence="7"/>
<name>A0ABX7GZ32_9GAMM</name>